<accession>A0A9W7AIL9</accession>
<proteinExistence type="predicted"/>
<reference evidence="1" key="1">
    <citation type="submission" date="2022-07" db="EMBL/GenBank/DDBJ databases">
        <title>Genome analysis of Parmales, a sister group of diatoms, reveals the evolutionary specialization of diatoms from phago-mixotrophs to photoautotrophs.</title>
        <authorList>
            <person name="Ban H."/>
            <person name="Sato S."/>
            <person name="Yoshikawa S."/>
            <person name="Kazumasa Y."/>
            <person name="Nakamura Y."/>
            <person name="Ichinomiya M."/>
            <person name="Saitoh K."/>
            <person name="Sato N."/>
            <person name="Blanc-Mathieu R."/>
            <person name="Endo H."/>
            <person name="Kuwata A."/>
            <person name="Ogata H."/>
        </authorList>
    </citation>
    <scope>NUCLEOTIDE SEQUENCE</scope>
</reference>
<sequence length="373" mass="42352">MAAESKRQNEKAITKGDEIVLCLWGKFHKCVVVEDVKDEHDSTVCVKLPWDDNSLCYCTKALCKIVSIAIAYCVKDQNSNNSAIFGSAIKLLQTTHKQLLDPSYGEGISDEAREHLKKRVYNFYQKAVFPTLNTDNNPGKLKPSEFLRSYTLNPVPFWGAWEVERGKKISGMDIMKKQDEVQLVDPAKWSNHNSDARLTCVITGQKHNLVQFEHTIVNAISTNYISSHVNWGIEPLRNNSIDVIYFAEQLLKTVREAKQFKTPQVHVLGGHDYKNGLMCYLCGKERQTTRVTGRGQKAVKVNQVSYHIDIIVPPYNNIVRVSRCQSCQNLCNILKESLMVDLGGPRNENSPDDSDYFVMQVAIKLDEYARISF</sequence>
<organism evidence="1 2">
    <name type="scientific">Triparma retinervis</name>
    <dbReference type="NCBI Taxonomy" id="2557542"/>
    <lineage>
        <taxon>Eukaryota</taxon>
        <taxon>Sar</taxon>
        <taxon>Stramenopiles</taxon>
        <taxon>Ochrophyta</taxon>
        <taxon>Bolidophyceae</taxon>
        <taxon>Parmales</taxon>
        <taxon>Triparmaceae</taxon>
        <taxon>Triparma</taxon>
    </lineage>
</organism>
<evidence type="ECO:0000313" key="2">
    <source>
        <dbReference type="Proteomes" id="UP001165082"/>
    </source>
</evidence>
<evidence type="ECO:0000313" key="1">
    <source>
        <dbReference type="EMBL" id="GMH70605.1"/>
    </source>
</evidence>
<comment type="caution">
    <text evidence="1">The sequence shown here is derived from an EMBL/GenBank/DDBJ whole genome shotgun (WGS) entry which is preliminary data.</text>
</comment>
<gene>
    <name evidence="1" type="ORF">TrRE_jg12048</name>
</gene>
<dbReference type="EMBL" id="BRXZ01001413">
    <property type="protein sequence ID" value="GMH70605.1"/>
    <property type="molecule type" value="Genomic_DNA"/>
</dbReference>
<dbReference type="Proteomes" id="UP001165082">
    <property type="component" value="Unassembled WGS sequence"/>
</dbReference>
<name>A0A9W7AIL9_9STRA</name>
<dbReference type="AlphaFoldDB" id="A0A9W7AIL9"/>
<protein>
    <submittedName>
        <fullName evidence="1">Uncharacterized protein</fullName>
    </submittedName>
</protein>
<keyword evidence="2" id="KW-1185">Reference proteome</keyword>